<feature type="signal peptide" evidence="6">
    <location>
        <begin position="1"/>
        <end position="21"/>
    </location>
</feature>
<dbReference type="InterPro" id="IPR050738">
    <property type="entry name" value="Sulfatase"/>
</dbReference>
<dbReference type="RefSeq" id="WP_250932875.1">
    <property type="nucleotide sequence ID" value="NZ_JAMQBK010000097.1"/>
</dbReference>
<proteinExistence type="inferred from homology"/>
<dbReference type="InterPro" id="IPR000917">
    <property type="entry name" value="Sulfatase_N"/>
</dbReference>
<evidence type="ECO:0000256" key="6">
    <source>
        <dbReference type="SAM" id="SignalP"/>
    </source>
</evidence>
<evidence type="ECO:0000256" key="2">
    <source>
        <dbReference type="ARBA" id="ARBA00022723"/>
    </source>
</evidence>
<sequence length="542" mass="61109">MRNRTLLIALSILAMTSLADATDGPNVVYILADDMGYSDLGCYGSEIETPNLDQLAEKGVRFTQFNNAAKCEPTRASLMSGQYWQDAGFGVRRGPTMGEVMKSAGYATFAVGKWHLDGNPVDRGFDRYFGHLSGGSHYFQCNASKRLDDKPFKEKPNEKFYMTDANADYAIRFIDEHHKQNPDTPFFMYLAFNAPHSPLHALTEDIEKYRDKYGVGWDKIREARYQKQIASGVTQEQWKLSPREASVPAWDSMREDEREYEATRMAIYAAMVDRMDQAIGRVVAKIRETGDEENTLVVFLSDNGGSASDVTIAEQTPDALLGPSGAGKDGYWVGLGWANASNTPFHSHKVEMGNGGVVTSCIASWPAAVKHPGSITDEPSHIIDLMATLVDVGDLELPTTFKGKKLSALPGKSLRPLLTGDRRESHEALYFHLFHNRAIVSGQWKLTTDWDHPWQLFNLSNDRTELTDVSSQHPEIAARLRKQWEDWYAEVPEKRFTDATGDPQYRRLDDPEESYLRRTGNGDERELVWRSKSKRETKNKNK</sequence>
<dbReference type="PANTHER" id="PTHR42693:SF53">
    <property type="entry name" value="ENDO-4-O-SULFATASE"/>
    <property type="match status" value="1"/>
</dbReference>
<feature type="region of interest" description="Disordered" evidence="5">
    <location>
        <begin position="498"/>
        <end position="542"/>
    </location>
</feature>
<evidence type="ECO:0000256" key="3">
    <source>
        <dbReference type="ARBA" id="ARBA00022801"/>
    </source>
</evidence>
<organism evidence="8 9">
    <name type="scientific">Aporhodopirellula aestuarii</name>
    <dbReference type="NCBI Taxonomy" id="2950107"/>
    <lineage>
        <taxon>Bacteria</taxon>
        <taxon>Pseudomonadati</taxon>
        <taxon>Planctomycetota</taxon>
        <taxon>Planctomycetia</taxon>
        <taxon>Pirellulales</taxon>
        <taxon>Pirellulaceae</taxon>
        <taxon>Aporhodopirellula</taxon>
    </lineage>
</organism>
<dbReference type="SUPFAM" id="SSF53649">
    <property type="entry name" value="Alkaline phosphatase-like"/>
    <property type="match status" value="1"/>
</dbReference>
<evidence type="ECO:0000313" key="9">
    <source>
        <dbReference type="Proteomes" id="UP001202961"/>
    </source>
</evidence>
<evidence type="ECO:0000256" key="5">
    <source>
        <dbReference type="SAM" id="MobiDB-lite"/>
    </source>
</evidence>
<dbReference type="InterPro" id="IPR017850">
    <property type="entry name" value="Alkaline_phosphatase_core_sf"/>
</dbReference>
<protein>
    <submittedName>
        <fullName evidence="8">Arylsulfatase</fullName>
    </submittedName>
</protein>
<accession>A0ABT0UDD3</accession>
<feature type="compositionally biased region" description="Basic and acidic residues" evidence="5">
    <location>
        <begin position="504"/>
        <end position="542"/>
    </location>
</feature>
<name>A0ABT0UDD3_9BACT</name>
<dbReference type="Gene3D" id="3.40.720.10">
    <property type="entry name" value="Alkaline Phosphatase, subunit A"/>
    <property type="match status" value="1"/>
</dbReference>
<gene>
    <name evidence="8" type="ORF">NB063_29425</name>
</gene>
<dbReference type="PANTHER" id="PTHR42693">
    <property type="entry name" value="ARYLSULFATASE FAMILY MEMBER"/>
    <property type="match status" value="1"/>
</dbReference>
<dbReference type="Pfam" id="PF00884">
    <property type="entry name" value="Sulfatase"/>
    <property type="match status" value="1"/>
</dbReference>
<keyword evidence="6" id="KW-0732">Signal</keyword>
<dbReference type="Proteomes" id="UP001202961">
    <property type="component" value="Unassembled WGS sequence"/>
</dbReference>
<dbReference type="EMBL" id="JAMQBK010000097">
    <property type="protein sequence ID" value="MCM2374765.1"/>
    <property type="molecule type" value="Genomic_DNA"/>
</dbReference>
<comment type="similarity">
    <text evidence="1">Belongs to the sulfatase family.</text>
</comment>
<dbReference type="Gene3D" id="3.30.1120.10">
    <property type="match status" value="1"/>
</dbReference>
<comment type="caution">
    <text evidence="8">The sequence shown here is derived from an EMBL/GenBank/DDBJ whole genome shotgun (WGS) entry which is preliminary data.</text>
</comment>
<evidence type="ECO:0000256" key="4">
    <source>
        <dbReference type="ARBA" id="ARBA00022837"/>
    </source>
</evidence>
<feature type="chain" id="PRO_5046191327" evidence="6">
    <location>
        <begin position="22"/>
        <end position="542"/>
    </location>
</feature>
<dbReference type="PROSITE" id="PS00149">
    <property type="entry name" value="SULFATASE_2"/>
    <property type="match status" value="1"/>
</dbReference>
<dbReference type="InterPro" id="IPR024607">
    <property type="entry name" value="Sulfatase_CS"/>
</dbReference>
<keyword evidence="4" id="KW-0106">Calcium</keyword>
<evidence type="ECO:0000256" key="1">
    <source>
        <dbReference type="ARBA" id="ARBA00008779"/>
    </source>
</evidence>
<keyword evidence="9" id="KW-1185">Reference proteome</keyword>
<dbReference type="CDD" id="cd16025">
    <property type="entry name" value="PAS_like"/>
    <property type="match status" value="1"/>
</dbReference>
<evidence type="ECO:0000259" key="7">
    <source>
        <dbReference type="Pfam" id="PF00884"/>
    </source>
</evidence>
<keyword evidence="3" id="KW-0378">Hydrolase</keyword>
<feature type="domain" description="Sulfatase N-terminal" evidence="7">
    <location>
        <begin position="25"/>
        <end position="392"/>
    </location>
</feature>
<evidence type="ECO:0000313" key="8">
    <source>
        <dbReference type="EMBL" id="MCM2374765.1"/>
    </source>
</evidence>
<reference evidence="8 9" key="1">
    <citation type="journal article" date="2022" name="Syst. Appl. Microbiol.">
        <title>Rhodopirellula aestuarii sp. nov., a novel member of the genus Rhodopirellula isolated from brackish sediments collected in the Tagus River estuary, Portugal.</title>
        <authorList>
            <person name="Vitorino I.R."/>
            <person name="Klimek D."/>
            <person name="Calusinska M."/>
            <person name="Lobo-da-Cunha A."/>
            <person name="Vasconcelos V."/>
            <person name="Lage O.M."/>
        </authorList>
    </citation>
    <scope>NUCLEOTIDE SEQUENCE [LARGE SCALE GENOMIC DNA]</scope>
    <source>
        <strain evidence="8 9">ICT_H3.1</strain>
    </source>
</reference>
<keyword evidence="2" id="KW-0479">Metal-binding</keyword>